<sequence>MTIETTTPTALYLSRVRTELADLPAPELDEVIQEVADHLTELSNEFPTPPTLELFEARLGQPQQYADHLRSAAGYPPRPDDYGPTSRGTAALAWLVLSTMLTPLLLITWFALDFESSKAVFGLLAAGLVPAALSLFALRGHAPSVVTSTPLWRRNERRIRRLAEALPSSLRRDLMEIGQPVWWVGRGIMAGISLYGVLARTTDAPALLVAGVVGALVSIALGRLSQRNRYLLWLLIPLNSVAVLAVAILLIGGASAWAPDGYNFSGVHSNC</sequence>
<keyword evidence="1" id="KW-1133">Transmembrane helix</keyword>
<dbReference type="RefSeq" id="WP_344111330.1">
    <property type="nucleotide sequence ID" value="NZ_BAAANE010000004.1"/>
</dbReference>
<dbReference type="Proteomes" id="UP001501319">
    <property type="component" value="Unassembled WGS sequence"/>
</dbReference>
<feature type="transmembrane region" description="Helical" evidence="1">
    <location>
        <begin position="91"/>
        <end position="112"/>
    </location>
</feature>
<accession>A0ABN2F964</accession>
<feature type="transmembrane region" description="Helical" evidence="1">
    <location>
        <begin position="118"/>
        <end position="138"/>
    </location>
</feature>
<reference evidence="2 3" key="1">
    <citation type="journal article" date="2019" name="Int. J. Syst. Evol. Microbiol.">
        <title>The Global Catalogue of Microorganisms (GCM) 10K type strain sequencing project: providing services to taxonomists for standard genome sequencing and annotation.</title>
        <authorList>
            <consortium name="The Broad Institute Genomics Platform"/>
            <consortium name="The Broad Institute Genome Sequencing Center for Infectious Disease"/>
            <person name="Wu L."/>
            <person name="Ma J."/>
        </authorList>
    </citation>
    <scope>NUCLEOTIDE SEQUENCE [LARGE SCALE GENOMIC DNA]</scope>
    <source>
        <strain evidence="2 3">JCM 14306</strain>
    </source>
</reference>
<organism evidence="2 3">
    <name type="scientific">Kribbella alba</name>
    <dbReference type="NCBI Taxonomy" id="190197"/>
    <lineage>
        <taxon>Bacteria</taxon>
        <taxon>Bacillati</taxon>
        <taxon>Actinomycetota</taxon>
        <taxon>Actinomycetes</taxon>
        <taxon>Propionibacteriales</taxon>
        <taxon>Kribbellaceae</taxon>
        <taxon>Kribbella</taxon>
    </lineage>
</organism>
<keyword evidence="1" id="KW-0812">Transmembrane</keyword>
<dbReference type="Pfam" id="PF22564">
    <property type="entry name" value="HAAS"/>
    <property type="match status" value="1"/>
</dbReference>
<protein>
    <submittedName>
        <fullName evidence="2">Uncharacterized protein</fullName>
    </submittedName>
</protein>
<proteinExistence type="predicted"/>
<gene>
    <name evidence="2" type="ORF">GCM10009744_25240</name>
</gene>
<comment type="caution">
    <text evidence="2">The sequence shown here is derived from an EMBL/GenBank/DDBJ whole genome shotgun (WGS) entry which is preliminary data.</text>
</comment>
<evidence type="ECO:0000313" key="2">
    <source>
        <dbReference type="EMBL" id="GAA1635329.1"/>
    </source>
</evidence>
<name>A0ABN2F964_9ACTN</name>
<keyword evidence="1" id="KW-0472">Membrane</keyword>
<keyword evidence="3" id="KW-1185">Reference proteome</keyword>
<evidence type="ECO:0000313" key="3">
    <source>
        <dbReference type="Proteomes" id="UP001501319"/>
    </source>
</evidence>
<feature type="transmembrane region" description="Helical" evidence="1">
    <location>
        <begin position="231"/>
        <end position="258"/>
    </location>
</feature>
<feature type="transmembrane region" description="Helical" evidence="1">
    <location>
        <begin position="204"/>
        <end position="224"/>
    </location>
</feature>
<evidence type="ECO:0000256" key="1">
    <source>
        <dbReference type="SAM" id="Phobius"/>
    </source>
</evidence>
<dbReference type="EMBL" id="BAAANE010000004">
    <property type="protein sequence ID" value="GAA1635329.1"/>
    <property type="molecule type" value="Genomic_DNA"/>
</dbReference>